<reference evidence="1" key="1">
    <citation type="submission" date="2014-09" db="EMBL/GenBank/DDBJ databases">
        <authorList>
            <person name="Magalhaes I.L.F."/>
            <person name="Oliveira U."/>
            <person name="Santos F.R."/>
            <person name="Vidigal T.H.D.A."/>
            <person name="Brescovit A.D."/>
            <person name="Santos A.J."/>
        </authorList>
    </citation>
    <scope>NUCLEOTIDE SEQUENCE</scope>
    <source>
        <tissue evidence="1">Shoot tissue taken approximately 20 cm above the soil surface</tissue>
    </source>
</reference>
<accession>A0A0A9GVB6</accession>
<protein>
    <submittedName>
        <fullName evidence="1">Uncharacterized protein</fullName>
    </submittedName>
</protein>
<evidence type="ECO:0000313" key="1">
    <source>
        <dbReference type="EMBL" id="JAE27479.1"/>
    </source>
</evidence>
<dbReference type="EMBL" id="GBRH01170417">
    <property type="protein sequence ID" value="JAE27479.1"/>
    <property type="molecule type" value="Transcribed_RNA"/>
</dbReference>
<name>A0A0A9GVB6_ARUDO</name>
<sequence>MTPSCIQIAFI</sequence>
<proteinExistence type="predicted"/>
<reference evidence="1" key="2">
    <citation type="journal article" date="2015" name="Data Brief">
        <title>Shoot transcriptome of the giant reed, Arundo donax.</title>
        <authorList>
            <person name="Barrero R.A."/>
            <person name="Guerrero F.D."/>
            <person name="Moolhuijzen P."/>
            <person name="Goolsby J.A."/>
            <person name="Tidwell J."/>
            <person name="Bellgard S.E."/>
            <person name="Bellgard M.I."/>
        </authorList>
    </citation>
    <scope>NUCLEOTIDE SEQUENCE</scope>
    <source>
        <tissue evidence="1">Shoot tissue taken approximately 20 cm above the soil surface</tissue>
    </source>
</reference>
<organism evidence="1">
    <name type="scientific">Arundo donax</name>
    <name type="common">Giant reed</name>
    <name type="synonym">Donax arundinaceus</name>
    <dbReference type="NCBI Taxonomy" id="35708"/>
    <lineage>
        <taxon>Eukaryota</taxon>
        <taxon>Viridiplantae</taxon>
        <taxon>Streptophyta</taxon>
        <taxon>Embryophyta</taxon>
        <taxon>Tracheophyta</taxon>
        <taxon>Spermatophyta</taxon>
        <taxon>Magnoliopsida</taxon>
        <taxon>Liliopsida</taxon>
        <taxon>Poales</taxon>
        <taxon>Poaceae</taxon>
        <taxon>PACMAD clade</taxon>
        <taxon>Arundinoideae</taxon>
        <taxon>Arundineae</taxon>
        <taxon>Arundo</taxon>
    </lineage>
</organism>